<keyword evidence="2" id="KW-0547">Nucleotide-binding</keyword>
<dbReference type="Gene3D" id="3.30.450.90">
    <property type="match status" value="1"/>
</dbReference>
<name>A0ABT3NAL1_9BACT</name>
<dbReference type="Pfam" id="PF00437">
    <property type="entry name" value="T2SSE"/>
    <property type="match status" value="1"/>
</dbReference>
<dbReference type="InterPro" id="IPR027417">
    <property type="entry name" value="P-loop_NTPase"/>
</dbReference>
<dbReference type="SUPFAM" id="SSF52540">
    <property type="entry name" value="P-loop containing nucleoside triphosphate hydrolases"/>
    <property type="match status" value="1"/>
</dbReference>
<dbReference type="InterPro" id="IPR001482">
    <property type="entry name" value="T2SS/T4SS_dom"/>
</dbReference>
<sequence length="569" mass="62679">MKRKRLGEMLVEEGLITEGRLEEIFDAQRRSGQKLGEYLVREGLVKEEDIIGAVSRQLGIQRYAPGLFPVETSLADCLPVNQAMKYQAVPLARRGSVLAMALRDPTDIYVLDALEVFTNHELEVVICTEQEFNQLVAAVYGASSGLVGALEEIREDAGGDGEEKDETGAGSRDLDVSSLQAMASDVPVIKLVNTLLSQAVRERASDVHISPEKDHVQVRFRVDGKLFEVPAPPRRLFLPMVSRLKVLAGLDIAVSRIPQDGRFTIRMAQKEINIRVSSLPTIYGENLVLRILDTSAGVQSLENLGMDAGVQEKIRAVIRKPYGMILAAGPTGSGKSTSLYAMLKEINRPDINIVTLEDPVEFRVDKIRQVQLNRKAGMTFASGLRSILRQDPDVVMVGEIRDSETASIAVQAGLTGHRVFSTVHTNDAAGAITRFLDMGVEPFLVSSVMLATIAQRLVRRICPDCRESYVPADSVLERWGLMACRGREFVRGRGCTTCMQTGYLGRMGLYEVLVNDERVQEMILQHKSAKEIARILQERGDLKTLKQDAVEKVLAGNTTFEEAASAVMV</sequence>
<dbReference type="PROSITE" id="PS00662">
    <property type="entry name" value="T2SP_E"/>
    <property type="match status" value="1"/>
</dbReference>
<dbReference type="EMBL" id="JAPFPW010000012">
    <property type="protein sequence ID" value="MCW7754470.1"/>
    <property type="molecule type" value="Genomic_DNA"/>
</dbReference>
<dbReference type="Proteomes" id="UP001209681">
    <property type="component" value="Unassembled WGS sequence"/>
</dbReference>
<dbReference type="RefSeq" id="WP_265425388.1">
    <property type="nucleotide sequence ID" value="NZ_JAPFPW010000012.1"/>
</dbReference>
<evidence type="ECO:0000256" key="1">
    <source>
        <dbReference type="ARBA" id="ARBA00006611"/>
    </source>
</evidence>
<dbReference type="CDD" id="cd01129">
    <property type="entry name" value="PulE-GspE-like"/>
    <property type="match status" value="1"/>
</dbReference>
<organism evidence="5 6">
    <name type="scientific">Desulfobotulus pelophilus</name>
    <dbReference type="NCBI Taxonomy" id="2823377"/>
    <lineage>
        <taxon>Bacteria</taxon>
        <taxon>Pseudomonadati</taxon>
        <taxon>Thermodesulfobacteriota</taxon>
        <taxon>Desulfobacteria</taxon>
        <taxon>Desulfobacterales</taxon>
        <taxon>Desulfobacteraceae</taxon>
        <taxon>Desulfobotulus</taxon>
    </lineage>
</organism>
<gene>
    <name evidence="5" type="ORF">OOT00_10785</name>
</gene>
<evidence type="ECO:0000313" key="5">
    <source>
        <dbReference type="EMBL" id="MCW7754470.1"/>
    </source>
</evidence>
<evidence type="ECO:0000256" key="2">
    <source>
        <dbReference type="ARBA" id="ARBA00022741"/>
    </source>
</evidence>
<dbReference type="Gene3D" id="3.40.50.300">
    <property type="entry name" value="P-loop containing nucleotide triphosphate hydrolases"/>
    <property type="match status" value="1"/>
</dbReference>
<dbReference type="InterPro" id="IPR003593">
    <property type="entry name" value="AAA+_ATPase"/>
</dbReference>
<accession>A0ABT3NAL1</accession>
<dbReference type="SMART" id="SM00382">
    <property type="entry name" value="AAA"/>
    <property type="match status" value="1"/>
</dbReference>
<protein>
    <submittedName>
        <fullName evidence="5">ATPase, T2SS/T4P/T4SS family</fullName>
    </submittedName>
</protein>
<reference evidence="5 6" key="1">
    <citation type="submission" date="2022-11" db="EMBL/GenBank/DDBJ databases">
        <title>Desulfobotulus tamanensis H1 sp. nov. - anaerobic, alkaliphilic, sulphate reducing bacterium isolated from terrestrial mud volcano.</title>
        <authorList>
            <person name="Frolova A."/>
            <person name="Merkel A.Y."/>
            <person name="Slobodkin A.I."/>
        </authorList>
    </citation>
    <scope>NUCLEOTIDE SEQUENCE [LARGE SCALE GENOMIC DNA]</scope>
    <source>
        <strain evidence="5 6">H1</strain>
    </source>
</reference>
<comment type="caution">
    <text evidence="5">The sequence shown here is derived from an EMBL/GenBank/DDBJ whole genome shotgun (WGS) entry which is preliminary data.</text>
</comment>
<comment type="similarity">
    <text evidence="1">Belongs to the GSP E family.</text>
</comment>
<dbReference type="InterPro" id="IPR007831">
    <property type="entry name" value="T2SS_GspE_N"/>
</dbReference>
<dbReference type="PANTHER" id="PTHR30258">
    <property type="entry name" value="TYPE II SECRETION SYSTEM PROTEIN GSPE-RELATED"/>
    <property type="match status" value="1"/>
</dbReference>
<dbReference type="SUPFAM" id="SSF160246">
    <property type="entry name" value="EspE N-terminal domain-like"/>
    <property type="match status" value="1"/>
</dbReference>
<dbReference type="PANTHER" id="PTHR30258:SF2">
    <property type="entry name" value="COMG OPERON PROTEIN 1"/>
    <property type="match status" value="1"/>
</dbReference>
<dbReference type="InterPro" id="IPR037257">
    <property type="entry name" value="T2SS_E_N_sf"/>
</dbReference>
<keyword evidence="6" id="KW-1185">Reference proteome</keyword>
<proteinExistence type="inferred from homology"/>
<feature type="domain" description="Bacterial type II secretion system protein E" evidence="4">
    <location>
        <begin position="388"/>
        <end position="402"/>
    </location>
</feature>
<evidence type="ECO:0000256" key="3">
    <source>
        <dbReference type="ARBA" id="ARBA00022840"/>
    </source>
</evidence>
<evidence type="ECO:0000313" key="6">
    <source>
        <dbReference type="Proteomes" id="UP001209681"/>
    </source>
</evidence>
<dbReference type="Gene3D" id="3.30.300.160">
    <property type="entry name" value="Type II secretion system, protein E, N-terminal domain"/>
    <property type="match status" value="1"/>
</dbReference>
<dbReference type="Pfam" id="PF05157">
    <property type="entry name" value="MshEN"/>
    <property type="match status" value="1"/>
</dbReference>
<keyword evidence="3" id="KW-0067">ATP-binding</keyword>
<evidence type="ECO:0000259" key="4">
    <source>
        <dbReference type="PROSITE" id="PS00662"/>
    </source>
</evidence>